<keyword evidence="2" id="KW-1185">Reference proteome</keyword>
<accession>A0ABQ9F495</accession>
<evidence type="ECO:0000313" key="2">
    <source>
        <dbReference type="Proteomes" id="UP001217089"/>
    </source>
</evidence>
<organism evidence="1 2">
    <name type="scientific">Tegillarca granosa</name>
    <name type="common">Malaysian cockle</name>
    <name type="synonym">Anadara granosa</name>
    <dbReference type="NCBI Taxonomy" id="220873"/>
    <lineage>
        <taxon>Eukaryota</taxon>
        <taxon>Metazoa</taxon>
        <taxon>Spiralia</taxon>
        <taxon>Lophotrochozoa</taxon>
        <taxon>Mollusca</taxon>
        <taxon>Bivalvia</taxon>
        <taxon>Autobranchia</taxon>
        <taxon>Pteriomorphia</taxon>
        <taxon>Arcoida</taxon>
        <taxon>Arcoidea</taxon>
        <taxon>Arcidae</taxon>
        <taxon>Tegillarca</taxon>
    </lineage>
</organism>
<sequence>MKSRYKWDNTKKIYFTLNTPYQSLRVLQTEIEFTGNSQAFRSIGSLEVQPSLRKISISSHWSTIRGVSGNVRIDTQFPQLPYVQGNIESKIKGENRHSSISVEYLPRKILTVETVGRLEPYDIEGLIKITTPFSEMPYTAANFRHQGGLNRFQTHGDYECPTSGKYEFDVAFIKLPSRDNISARFSHSGDLSNFQSHCELSHEVGRLYQADIKFVNAKRKEGTFTLKSPFADNIIGLFRHSGDLNNFQSHTEFQFARKRKYEADVLFSNNKKLEGSVVLKQPDYDDIKAAVSHRGRVTNFRSHAEITFKKGETFEGDLVLNADRNINSKLTISTPLNGYKKLKASFVHKGSWKGFNCRANIANGRRNIEGNIKFDLNPMLTAEATLQTPYRGYKNLRAALSHEGSRRNFKCHGELSMAIIKR</sequence>
<dbReference type="EMBL" id="JARBDR010000579">
    <property type="protein sequence ID" value="KAJ8311102.1"/>
    <property type="molecule type" value="Genomic_DNA"/>
</dbReference>
<gene>
    <name evidence="1" type="ORF">KUTeg_011352</name>
</gene>
<proteinExistence type="predicted"/>
<comment type="caution">
    <text evidence="1">The sequence shown here is derived from an EMBL/GenBank/DDBJ whole genome shotgun (WGS) entry which is preliminary data.</text>
</comment>
<name>A0ABQ9F495_TEGGR</name>
<dbReference type="Proteomes" id="UP001217089">
    <property type="component" value="Unassembled WGS sequence"/>
</dbReference>
<reference evidence="1 2" key="1">
    <citation type="submission" date="2022-12" db="EMBL/GenBank/DDBJ databases">
        <title>Chromosome-level genome of Tegillarca granosa.</title>
        <authorList>
            <person name="Kim J."/>
        </authorList>
    </citation>
    <scope>NUCLEOTIDE SEQUENCE [LARGE SCALE GENOMIC DNA]</scope>
    <source>
        <strain evidence="1">Teg-2019</strain>
        <tissue evidence="1">Adductor muscle</tissue>
    </source>
</reference>
<evidence type="ECO:0000313" key="1">
    <source>
        <dbReference type="EMBL" id="KAJ8311102.1"/>
    </source>
</evidence>
<protein>
    <submittedName>
        <fullName evidence="1">Uncharacterized protein</fullName>
    </submittedName>
</protein>